<name>A0ABR2KPE6_9EUKA</name>
<comment type="caution">
    <text evidence="3">The sequence shown here is derived from an EMBL/GenBank/DDBJ whole genome shotgun (WGS) entry which is preliminary data.</text>
</comment>
<gene>
    <name evidence="3" type="ORF">M9Y10_030290</name>
</gene>
<evidence type="ECO:0000313" key="3">
    <source>
        <dbReference type="EMBL" id="KAK8893033.1"/>
    </source>
</evidence>
<feature type="coiled-coil region" evidence="1">
    <location>
        <begin position="11"/>
        <end position="38"/>
    </location>
</feature>
<evidence type="ECO:0000259" key="2">
    <source>
        <dbReference type="PROSITE" id="PS51399"/>
    </source>
</evidence>
<dbReference type="SUPFAM" id="SSF102848">
    <property type="entry name" value="NSFL1 (p97 ATPase) cofactor p47, SEP domain"/>
    <property type="match status" value="1"/>
</dbReference>
<evidence type="ECO:0000256" key="1">
    <source>
        <dbReference type="SAM" id="Coils"/>
    </source>
</evidence>
<dbReference type="Pfam" id="PF08059">
    <property type="entry name" value="SEP"/>
    <property type="match status" value="1"/>
</dbReference>
<dbReference type="InterPro" id="IPR036241">
    <property type="entry name" value="NSFL1C_SEP_dom_sf"/>
</dbReference>
<dbReference type="EMBL" id="JAPFFF010000004">
    <property type="protein sequence ID" value="KAK8893033.1"/>
    <property type="molecule type" value="Genomic_DNA"/>
</dbReference>
<dbReference type="PANTHER" id="PTHR23333:SF4">
    <property type="entry name" value="UBX DOMAIN-CONTAINING PROTEIN 11"/>
    <property type="match status" value="1"/>
</dbReference>
<dbReference type="CDD" id="cd01767">
    <property type="entry name" value="UBX"/>
    <property type="match status" value="1"/>
</dbReference>
<proteinExistence type="predicted"/>
<sequence>MDDQQNYAKQIAHLERINEERLREIRRLEKILQEEEQKTLDCSLQIDEMTDFLADYGLHWVGGDAPKSSAFPRGPTDMGLFEQKIRDLNAMAQSGVEFMKENGITKVKNQKPIHLILLDDGFKLDDGNLRPYTLPMSSDFFQDIFDGFFPLEFKSEYPEGVRIVVEDQRKIDLFKGDAKKLVETAKRDKSDYETPDKKTIGDGPGNIKIKFSNGKETLAKVSKEMTIGQLSQLIEEEFGIKGFSLCSPPSLILDDPSKTFTELGLFPRALLILSIPKS</sequence>
<dbReference type="PANTHER" id="PTHR23333">
    <property type="entry name" value="UBX DOMAIN CONTAINING PROTEIN"/>
    <property type="match status" value="1"/>
</dbReference>
<accession>A0ABR2KPE6</accession>
<dbReference type="SUPFAM" id="SSF54236">
    <property type="entry name" value="Ubiquitin-like"/>
    <property type="match status" value="1"/>
</dbReference>
<dbReference type="InterPro" id="IPR012989">
    <property type="entry name" value="SEP_domain"/>
</dbReference>
<keyword evidence="1" id="KW-0175">Coiled coil</keyword>
<keyword evidence="4" id="KW-1185">Reference proteome</keyword>
<feature type="domain" description="SEP" evidence="2">
    <location>
        <begin position="110"/>
        <end position="175"/>
    </location>
</feature>
<reference evidence="3 4" key="1">
    <citation type="submission" date="2024-04" db="EMBL/GenBank/DDBJ databases">
        <title>Tritrichomonas musculus Genome.</title>
        <authorList>
            <person name="Alves-Ferreira E."/>
            <person name="Grigg M."/>
            <person name="Lorenzi H."/>
            <person name="Galac M."/>
        </authorList>
    </citation>
    <scope>NUCLEOTIDE SEQUENCE [LARGE SCALE GENOMIC DNA]</scope>
    <source>
        <strain evidence="3 4">EAF2021</strain>
    </source>
</reference>
<dbReference type="PROSITE" id="PS51399">
    <property type="entry name" value="SEP"/>
    <property type="match status" value="1"/>
</dbReference>
<protein>
    <submittedName>
        <fullName evidence="3">UBX domain-containing protein 11</fullName>
    </submittedName>
</protein>
<dbReference type="Gene3D" id="3.30.420.210">
    <property type="entry name" value="SEP domain"/>
    <property type="match status" value="1"/>
</dbReference>
<dbReference type="Gene3D" id="3.10.20.90">
    <property type="entry name" value="Phosphatidylinositol 3-kinase Catalytic Subunit, Chain A, domain 1"/>
    <property type="match status" value="1"/>
</dbReference>
<evidence type="ECO:0000313" key="4">
    <source>
        <dbReference type="Proteomes" id="UP001470230"/>
    </source>
</evidence>
<dbReference type="Proteomes" id="UP001470230">
    <property type="component" value="Unassembled WGS sequence"/>
</dbReference>
<dbReference type="InterPro" id="IPR029071">
    <property type="entry name" value="Ubiquitin-like_domsf"/>
</dbReference>
<organism evidence="3 4">
    <name type="scientific">Tritrichomonas musculus</name>
    <dbReference type="NCBI Taxonomy" id="1915356"/>
    <lineage>
        <taxon>Eukaryota</taxon>
        <taxon>Metamonada</taxon>
        <taxon>Parabasalia</taxon>
        <taxon>Tritrichomonadida</taxon>
        <taxon>Tritrichomonadidae</taxon>
        <taxon>Tritrichomonas</taxon>
    </lineage>
</organism>